<dbReference type="InParanoid" id="A0CBF4"/>
<keyword evidence="2" id="KW-0472">Membrane</keyword>
<keyword evidence="4" id="KW-1185">Reference proteome</keyword>
<dbReference type="HOGENOM" id="CLU_2431730_0_0_1"/>
<proteinExistence type="predicted"/>
<dbReference type="Proteomes" id="UP000000600">
    <property type="component" value="Unassembled WGS sequence"/>
</dbReference>
<keyword evidence="2" id="KW-0812">Transmembrane</keyword>
<gene>
    <name evidence="3" type="ORF">GSPATT00036904001</name>
</gene>
<name>A0CBF4_PARTE</name>
<reference evidence="3 4" key="1">
    <citation type="journal article" date="2006" name="Nature">
        <title>Global trends of whole-genome duplications revealed by the ciliate Paramecium tetraurelia.</title>
        <authorList>
            <consortium name="Genoscope"/>
            <person name="Aury J.-M."/>
            <person name="Jaillon O."/>
            <person name="Duret L."/>
            <person name="Noel B."/>
            <person name="Jubin C."/>
            <person name="Porcel B.M."/>
            <person name="Segurens B."/>
            <person name="Daubin V."/>
            <person name="Anthouard V."/>
            <person name="Aiach N."/>
            <person name="Arnaiz O."/>
            <person name="Billaut A."/>
            <person name="Beisson J."/>
            <person name="Blanc I."/>
            <person name="Bouhouche K."/>
            <person name="Camara F."/>
            <person name="Duharcourt S."/>
            <person name="Guigo R."/>
            <person name="Gogendeau D."/>
            <person name="Katinka M."/>
            <person name="Keller A.-M."/>
            <person name="Kissmehl R."/>
            <person name="Klotz C."/>
            <person name="Koll F."/>
            <person name="Le Moue A."/>
            <person name="Lepere C."/>
            <person name="Malinsky S."/>
            <person name="Nowacki M."/>
            <person name="Nowak J.K."/>
            <person name="Plattner H."/>
            <person name="Poulain J."/>
            <person name="Ruiz F."/>
            <person name="Serrano V."/>
            <person name="Zagulski M."/>
            <person name="Dessen P."/>
            <person name="Betermier M."/>
            <person name="Weissenbach J."/>
            <person name="Scarpelli C."/>
            <person name="Schachter V."/>
            <person name="Sperling L."/>
            <person name="Meyer E."/>
            <person name="Cohen J."/>
            <person name="Wincker P."/>
        </authorList>
    </citation>
    <scope>NUCLEOTIDE SEQUENCE [LARGE SCALE GENOMIC DNA]</scope>
    <source>
        <strain evidence="3 4">Stock d4-2</strain>
    </source>
</reference>
<feature type="compositionally biased region" description="Low complexity" evidence="1">
    <location>
        <begin position="72"/>
        <end position="81"/>
    </location>
</feature>
<dbReference type="AlphaFoldDB" id="A0CBF4"/>
<feature type="region of interest" description="Disordered" evidence="1">
    <location>
        <begin position="72"/>
        <end position="91"/>
    </location>
</feature>
<accession>A0CBF4</accession>
<organism evidence="3 4">
    <name type="scientific">Paramecium tetraurelia</name>
    <dbReference type="NCBI Taxonomy" id="5888"/>
    <lineage>
        <taxon>Eukaryota</taxon>
        <taxon>Sar</taxon>
        <taxon>Alveolata</taxon>
        <taxon>Ciliophora</taxon>
        <taxon>Intramacronucleata</taxon>
        <taxon>Oligohymenophorea</taxon>
        <taxon>Peniculida</taxon>
        <taxon>Parameciidae</taxon>
        <taxon>Paramecium</taxon>
    </lineage>
</organism>
<evidence type="ECO:0000313" key="3">
    <source>
        <dbReference type="EMBL" id="CAK68121.1"/>
    </source>
</evidence>
<feature type="transmembrane region" description="Helical" evidence="2">
    <location>
        <begin position="17"/>
        <end position="39"/>
    </location>
</feature>
<protein>
    <submittedName>
        <fullName evidence="3">Uncharacterized protein</fullName>
    </submittedName>
</protein>
<dbReference type="GeneID" id="5021303"/>
<dbReference type="EMBL" id="CT868057">
    <property type="protein sequence ID" value="CAK68121.1"/>
    <property type="molecule type" value="Genomic_DNA"/>
</dbReference>
<evidence type="ECO:0000256" key="2">
    <source>
        <dbReference type="SAM" id="Phobius"/>
    </source>
</evidence>
<evidence type="ECO:0000313" key="4">
    <source>
        <dbReference type="Proteomes" id="UP000000600"/>
    </source>
</evidence>
<sequence>MNSTNTTRQNHHTQSSAIYVFIGVFVIIVLLVIAIIMLIQRENRRLHQRVRYSEMTQTKKESNATLDGQSIEISQSEQQPSHPDKLVTFAQ</sequence>
<dbReference type="RefSeq" id="XP_001435518.1">
    <property type="nucleotide sequence ID" value="XM_001435481.1"/>
</dbReference>
<keyword evidence="2" id="KW-1133">Transmembrane helix</keyword>
<dbReference type="KEGG" id="ptm:GSPATT00036904001"/>
<evidence type="ECO:0000256" key="1">
    <source>
        <dbReference type="SAM" id="MobiDB-lite"/>
    </source>
</evidence>